<dbReference type="InterPro" id="IPR015927">
    <property type="entry name" value="Peptidase_S24_S26A/B/C"/>
</dbReference>
<proteinExistence type="predicted"/>
<dbReference type="GO" id="GO:0003677">
    <property type="term" value="F:DNA binding"/>
    <property type="evidence" value="ECO:0007669"/>
    <property type="project" value="InterPro"/>
</dbReference>
<dbReference type="RefSeq" id="WP_055778132.1">
    <property type="nucleotide sequence ID" value="NZ_CBCSCF010000002.1"/>
</dbReference>
<dbReference type="Proteomes" id="UP000705283">
    <property type="component" value="Unassembled WGS sequence"/>
</dbReference>
<dbReference type="CDD" id="cd06529">
    <property type="entry name" value="S24_LexA-like"/>
    <property type="match status" value="1"/>
</dbReference>
<evidence type="ECO:0000313" key="2">
    <source>
        <dbReference type="EMBL" id="MBF6635744.1"/>
    </source>
</evidence>
<evidence type="ECO:0000313" key="5">
    <source>
        <dbReference type="Proteomes" id="UP000705283"/>
    </source>
</evidence>
<reference evidence="2" key="3">
    <citation type="submission" date="2020-11" db="EMBL/GenBank/DDBJ databases">
        <authorList>
            <person name="Lee S.D."/>
        </authorList>
    </citation>
    <scope>NUCLEOTIDE SEQUENCE</scope>
    <source>
        <strain evidence="2">SAP-2</strain>
    </source>
</reference>
<dbReference type="Gene3D" id="1.10.260.40">
    <property type="entry name" value="lambda repressor-like DNA-binding domains"/>
    <property type="match status" value="1"/>
</dbReference>
<dbReference type="SMART" id="SM00530">
    <property type="entry name" value="HTH_XRE"/>
    <property type="match status" value="1"/>
</dbReference>
<dbReference type="PROSITE" id="PS50943">
    <property type="entry name" value="HTH_CROC1"/>
    <property type="match status" value="1"/>
</dbReference>
<protein>
    <submittedName>
        <fullName evidence="2">LexA family transcriptional regulator</fullName>
    </submittedName>
    <submittedName>
        <fullName evidence="3">LexA family transcriptional repressor</fullName>
    </submittedName>
</protein>
<dbReference type="InterPro" id="IPR001387">
    <property type="entry name" value="Cro/C1-type_HTH"/>
</dbReference>
<sequence length="210" mass="23072">MESVGARLKRLRRITKTTQKALGEYCGVSDVTVGYWEKDLNVPKAESLLKLAKYFNTTEAYVLYGTDFAGLQPLVTSVRKIPILSWVQAGVFTESESSELFERAEYWMETGLRVSSDSFALTVRGDSMTNPSGLPSIPEGSTVIVDPHVEATHGKIVVARIAGTSEATMKKLVIDGPNKYLVPLNPRYANIPINGNCEIIGVVRGVQYEI</sequence>
<name>A0AA41BVE2_9GAMM</name>
<dbReference type="Proteomes" id="UP000192722">
    <property type="component" value="Unassembled WGS sequence"/>
</dbReference>
<evidence type="ECO:0000313" key="3">
    <source>
        <dbReference type="EMBL" id="ORJ23140.1"/>
    </source>
</evidence>
<accession>A0AA41BVE2</accession>
<dbReference type="Pfam" id="PF01381">
    <property type="entry name" value="HTH_3"/>
    <property type="match status" value="1"/>
</dbReference>
<dbReference type="PANTHER" id="PTHR33516:SF2">
    <property type="entry name" value="LEXA REPRESSOR-RELATED"/>
    <property type="match status" value="1"/>
</dbReference>
<dbReference type="InterPro" id="IPR039418">
    <property type="entry name" value="LexA-like"/>
</dbReference>
<dbReference type="SUPFAM" id="SSF47413">
    <property type="entry name" value="lambda repressor-like DNA-binding domains"/>
    <property type="match status" value="1"/>
</dbReference>
<dbReference type="Gene3D" id="2.10.109.10">
    <property type="entry name" value="Umud Fragment, subunit A"/>
    <property type="match status" value="1"/>
</dbReference>
<dbReference type="AlphaFoldDB" id="A0AA41BVE2"/>
<dbReference type="EMBL" id="MRWD01000001">
    <property type="protein sequence ID" value="ORJ23140.1"/>
    <property type="molecule type" value="Genomic_DNA"/>
</dbReference>
<feature type="domain" description="HTH cro/C1-type" evidence="1">
    <location>
        <begin position="8"/>
        <end position="62"/>
    </location>
</feature>
<dbReference type="SUPFAM" id="SSF51306">
    <property type="entry name" value="LexA/Signal peptidase"/>
    <property type="match status" value="1"/>
</dbReference>
<evidence type="ECO:0000259" key="1">
    <source>
        <dbReference type="PROSITE" id="PS50943"/>
    </source>
</evidence>
<dbReference type="InterPro" id="IPR050077">
    <property type="entry name" value="LexA_repressor"/>
</dbReference>
<comment type="caution">
    <text evidence="2">The sequence shown here is derived from an EMBL/GenBank/DDBJ whole genome shotgun (WGS) entry which is preliminary data.</text>
</comment>
<dbReference type="PANTHER" id="PTHR33516">
    <property type="entry name" value="LEXA REPRESSOR"/>
    <property type="match status" value="1"/>
</dbReference>
<gene>
    <name evidence="3" type="ORF">BS639_00055</name>
    <name evidence="2" type="ORF">ITX54_03580</name>
</gene>
<dbReference type="InterPro" id="IPR036286">
    <property type="entry name" value="LexA/Signal_pep-like_sf"/>
</dbReference>
<dbReference type="EMBL" id="JADMKS010000001">
    <property type="protein sequence ID" value="MBF6635744.1"/>
    <property type="molecule type" value="Genomic_DNA"/>
</dbReference>
<dbReference type="CDD" id="cd00093">
    <property type="entry name" value="HTH_XRE"/>
    <property type="match status" value="1"/>
</dbReference>
<reference evidence="3 4" key="2">
    <citation type="journal article" date="2017" name="Int. J. Syst. Evol. Microbiol.">
        <title>Rouxiella badensis sp. nov. and Rouxiella silvae sp. nov. isolated from peat bog soil in Germany and emendation of the genus description.</title>
        <authorList>
            <person name="Le Fleche-Mateos A."/>
            <person name="Kugler J.H."/>
            <person name="Hansen S.H."/>
            <person name="Syldatk C."/>
            <person name="Hausmann R."/>
            <person name="Lomprez F."/>
            <person name="Vandenbogaert M."/>
            <person name="Manuguerra J.C."/>
            <person name="Grimont P.A."/>
        </authorList>
    </citation>
    <scope>NUCLEOTIDE SEQUENCE [LARGE SCALE GENOMIC DNA]</scope>
    <source>
        <strain evidence="3 4">213</strain>
    </source>
</reference>
<dbReference type="InterPro" id="IPR010982">
    <property type="entry name" value="Lambda_DNA-bd_dom_sf"/>
</dbReference>
<evidence type="ECO:0000313" key="4">
    <source>
        <dbReference type="Proteomes" id="UP000192722"/>
    </source>
</evidence>
<dbReference type="Pfam" id="PF00717">
    <property type="entry name" value="Peptidase_S24"/>
    <property type="match status" value="1"/>
</dbReference>
<reference evidence="2" key="4">
    <citation type="submission" date="2022-09" db="EMBL/GenBank/DDBJ databases">
        <title>Rouxiella aceris sp. nov., isolated from tree sap and emended description of the genus Rhouxiella.</title>
        <authorList>
            <person name="Kim I.S."/>
        </authorList>
    </citation>
    <scope>NUCLEOTIDE SEQUENCE</scope>
    <source>
        <strain evidence="2">SAP-2</strain>
    </source>
</reference>
<reference evidence="3" key="1">
    <citation type="submission" date="2016-12" db="EMBL/GenBank/DDBJ databases">
        <authorList>
            <person name="Le Fleche-Mateos A."/>
        </authorList>
    </citation>
    <scope>NUCLEOTIDE SEQUENCE</scope>
    <source>
        <strain evidence="3">213</strain>
    </source>
</reference>
<keyword evidence="4" id="KW-1185">Reference proteome</keyword>
<organism evidence="2 5">
    <name type="scientific">Rouxiella silvae</name>
    <dbReference type="NCBI Taxonomy" id="1646373"/>
    <lineage>
        <taxon>Bacteria</taxon>
        <taxon>Pseudomonadati</taxon>
        <taxon>Pseudomonadota</taxon>
        <taxon>Gammaproteobacteria</taxon>
        <taxon>Enterobacterales</taxon>
        <taxon>Yersiniaceae</taxon>
        <taxon>Rouxiella</taxon>
    </lineage>
</organism>